<organism evidence="1 2">
    <name type="scientific">Paenibacillus rhizolycopersici</name>
    <dbReference type="NCBI Taxonomy" id="2780073"/>
    <lineage>
        <taxon>Bacteria</taxon>
        <taxon>Bacillati</taxon>
        <taxon>Bacillota</taxon>
        <taxon>Bacilli</taxon>
        <taxon>Bacillales</taxon>
        <taxon>Paenibacillaceae</taxon>
        <taxon>Paenibacillus</taxon>
    </lineage>
</organism>
<dbReference type="RefSeq" id="WP_193417297.1">
    <property type="nucleotide sequence ID" value="NZ_JADCNN020000006.1"/>
</dbReference>
<name>A0ABS2H304_9BACL</name>
<comment type="caution">
    <text evidence="1">The sequence shown here is derived from an EMBL/GenBank/DDBJ whole genome shotgun (WGS) entry which is preliminary data.</text>
</comment>
<evidence type="ECO:0000313" key="1">
    <source>
        <dbReference type="EMBL" id="MBM6995845.1"/>
    </source>
</evidence>
<keyword evidence="2" id="KW-1185">Reference proteome</keyword>
<protein>
    <submittedName>
        <fullName evidence="1">Uncharacterized protein</fullName>
    </submittedName>
</protein>
<reference evidence="1 2" key="1">
    <citation type="submission" date="2021-01" db="EMBL/GenBank/DDBJ databases">
        <title>Paenibacillus sp.nov. isolated from the rhizosphere soil of tomato plant.</title>
        <authorList>
            <person name="Thin K.K."/>
            <person name="Zhang X."/>
            <person name="He S."/>
        </authorList>
    </citation>
    <scope>NUCLEOTIDE SEQUENCE [LARGE SCALE GENOMIC DNA]</scope>
    <source>
        <strain evidence="1 2">DXFW5</strain>
    </source>
</reference>
<evidence type="ECO:0000313" key="2">
    <source>
        <dbReference type="Proteomes" id="UP001516620"/>
    </source>
</evidence>
<accession>A0ABS2H304</accession>
<sequence length="86" mass="9316">MIALTAIVGIDVVTAIIGFEATPAITVIYGAISARSCSLSENSGIFWRYLSQIAGFEVTCPIITPLYTANHPQTLPTRKNKAINYR</sequence>
<proteinExistence type="predicted"/>
<dbReference type="EMBL" id="JADCNN020000006">
    <property type="protein sequence ID" value="MBM6995845.1"/>
    <property type="molecule type" value="Genomic_DNA"/>
</dbReference>
<dbReference type="Proteomes" id="UP001516620">
    <property type="component" value="Unassembled WGS sequence"/>
</dbReference>
<gene>
    <name evidence="1" type="ORF">IM700_009215</name>
</gene>